<keyword evidence="4" id="KW-1185">Reference proteome</keyword>
<comment type="caution">
    <text evidence="3">The sequence shown here is derived from an EMBL/GenBank/DDBJ whole genome shotgun (WGS) entry which is preliminary data.</text>
</comment>
<dbReference type="InterPro" id="IPR003675">
    <property type="entry name" value="Rce1/LyrA-like_dom"/>
</dbReference>
<sequence length="222" mass="25280">MKFLIILAITYLTFMLTLNYNVFKLIERYNKKISDTLKNYNFHIWCGIILLVGTMGWDTFYIAVPNQPILISELVIIMFALIPFMLTSGYEPQKNLKGITNFCIIHPIGEEILFRGIVLSLATYLVGSSVIYVPVPILKGVTLQTFISAICFGITHFQYFGFKINHESMKKILFAFIFGLFAGNLVESTGSIIYPVIFHVIANSGATLYYFKISNKNRVEKL</sequence>
<keyword evidence="3" id="KW-0378">Hydrolase</keyword>
<feature type="transmembrane region" description="Helical" evidence="1">
    <location>
        <begin position="169"/>
        <end position="186"/>
    </location>
</feature>
<dbReference type="Proteomes" id="UP001314796">
    <property type="component" value="Unassembled WGS sequence"/>
</dbReference>
<evidence type="ECO:0000256" key="1">
    <source>
        <dbReference type="SAM" id="Phobius"/>
    </source>
</evidence>
<accession>A0ABS2NMJ8</accession>
<evidence type="ECO:0000313" key="4">
    <source>
        <dbReference type="Proteomes" id="UP001314796"/>
    </source>
</evidence>
<feature type="transmembrane region" description="Helical" evidence="1">
    <location>
        <begin position="141"/>
        <end position="162"/>
    </location>
</feature>
<dbReference type="GO" id="GO:0008233">
    <property type="term" value="F:peptidase activity"/>
    <property type="evidence" value="ECO:0007669"/>
    <property type="project" value="UniProtKB-KW"/>
</dbReference>
<proteinExistence type="predicted"/>
<dbReference type="RefSeq" id="WP_204400393.1">
    <property type="nucleotide sequence ID" value="NZ_JAFBEE010000002.1"/>
</dbReference>
<dbReference type="EMBL" id="JAFBEE010000002">
    <property type="protein sequence ID" value="MBM7614127.1"/>
    <property type="molecule type" value="Genomic_DNA"/>
</dbReference>
<protein>
    <submittedName>
        <fullName evidence="3">Membrane protease YdiL (CAAX protease family)</fullName>
    </submittedName>
</protein>
<reference evidence="3 4" key="1">
    <citation type="submission" date="2021-01" db="EMBL/GenBank/DDBJ databases">
        <title>Genomic Encyclopedia of Type Strains, Phase IV (KMG-IV): sequencing the most valuable type-strain genomes for metagenomic binning, comparative biology and taxonomic classification.</title>
        <authorList>
            <person name="Goeker M."/>
        </authorList>
    </citation>
    <scope>NUCLEOTIDE SEQUENCE [LARGE SCALE GENOMIC DNA]</scope>
    <source>
        <strain evidence="3 4">DSM 25890</strain>
    </source>
</reference>
<evidence type="ECO:0000313" key="3">
    <source>
        <dbReference type="EMBL" id="MBM7614127.1"/>
    </source>
</evidence>
<evidence type="ECO:0000259" key="2">
    <source>
        <dbReference type="Pfam" id="PF02517"/>
    </source>
</evidence>
<dbReference type="GO" id="GO:0006508">
    <property type="term" value="P:proteolysis"/>
    <property type="evidence" value="ECO:0007669"/>
    <property type="project" value="UniProtKB-KW"/>
</dbReference>
<keyword evidence="1" id="KW-0472">Membrane</keyword>
<keyword evidence="3" id="KW-0645">Protease</keyword>
<organism evidence="3 4">
    <name type="scientific">Alkaliphilus hydrothermalis</name>
    <dbReference type="NCBI Taxonomy" id="1482730"/>
    <lineage>
        <taxon>Bacteria</taxon>
        <taxon>Bacillati</taxon>
        <taxon>Bacillota</taxon>
        <taxon>Clostridia</taxon>
        <taxon>Peptostreptococcales</taxon>
        <taxon>Natronincolaceae</taxon>
        <taxon>Alkaliphilus</taxon>
    </lineage>
</organism>
<dbReference type="Pfam" id="PF02517">
    <property type="entry name" value="Rce1-like"/>
    <property type="match status" value="1"/>
</dbReference>
<feature type="transmembrane region" description="Helical" evidence="1">
    <location>
        <begin position="6"/>
        <end position="23"/>
    </location>
</feature>
<keyword evidence="1" id="KW-1133">Transmembrane helix</keyword>
<name>A0ABS2NMJ8_9FIRM</name>
<feature type="transmembrane region" description="Helical" evidence="1">
    <location>
        <begin position="112"/>
        <end position="135"/>
    </location>
</feature>
<feature type="transmembrane region" description="Helical" evidence="1">
    <location>
        <begin position="44"/>
        <end position="63"/>
    </location>
</feature>
<gene>
    <name evidence="3" type="ORF">JOC73_000636</name>
</gene>
<feature type="transmembrane region" description="Helical" evidence="1">
    <location>
        <begin position="69"/>
        <end position="91"/>
    </location>
</feature>
<feature type="domain" description="CAAX prenyl protease 2/Lysostaphin resistance protein A-like" evidence="2">
    <location>
        <begin position="99"/>
        <end position="204"/>
    </location>
</feature>
<keyword evidence="1" id="KW-0812">Transmembrane</keyword>